<reference evidence="1 2" key="1">
    <citation type="submission" date="2015-04" db="EMBL/GenBank/DDBJ databases">
        <authorList>
            <consortium name="Pathogen Informatics"/>
        </authorList>
    </citation>
    <scope>NUCLEOTIDE SEQUENCE [LARGE SCALE GENOMIC DNA]</scope>
    <source>
        <strain evidence="1 2">SGS1</strain>
    </source>
</reference>
<dbReference type="KEGG" id="prel:PRELSG_1448700"/>
<dbReference type="AlphaFoldDB" id="A0A1J1HB75"/>
<organism evidence="1 2">
    <name type="scientific">Plasmodium relictum</name>
    <dbReference type="NCBI Taxonomy" id="85471"/>
    <lineage>
        <taxon>Eukaryota</taxon>
        <taxon>Sar</taxon>
        <taxon>Alveolata</taxon>
        <taxon>Apicomplexa</taxon>
        <taxon>Aconoidasida</taxon>
        <taxon>Haemosporida</taxon>
        <taxon>Plasmodiidae</taxon>
        <taxon>Plasmodium</taxon>
        <taxon>Plasmodium (Haemamoeba)</taxon>
    </lineage>
</organism>
<dbReference type="GeneID" id="39738919"/>
<protein>
    <submittedName>
        <fullName evidence="1">Uncharacterized protein</fullName>
    </submittedName>
</protein>
<evidence type="ECO:0000313" key="1">
    <source>
        <dbReference type="EMBL" id="CRH02753.1"/>
    </source>
</evidence>
<sequence>MLKLQRKNFFLNYFHLYLYKNLMSPFKYFVHTDKNAILQKKYENLLKFDDKVNAEIETVKKKYEIDDTFCSYITKRKRFFNLISYEIKKYEENIFYKKSDGSENAFLYSNKIKPLKYCDRISDILLVNCMYYNNKTITKKNLFDVLYKKYSLVYFFSDTKHINEMNKYLEYFENNKKSYNIEHKINQECYLKLKKKQKPIHLFYCYVSPYKFLLSNYFSKKISENLKSNYFNNKNFFFINNKLNISDENTLLLLGNNSLPSLLLFDEHCYVRYHIKGLFTNEASYYLFNVLLNI</sequence>
<name>A0A1J1HB75_PLARL</name>
<dbReference type="Proteomes" id="UP000220158">
    <property type="component" value="Chromosome 14"/>
</dbReference>
<keyword evidence="2" id="KW-1185">Reference proteome</keyword>
<dbReference type="OMA" id="DDCCYVR"/>
<evidence type="ECO:0000313" key="2">
    <source>
        <dbReference type="Proteomes" id="UP000220158"/>
    </source>
</evidence>
<gene>
    <name evidence="1" type="ORF">PRELSG_1448700</name>
</gene>
<dbReference type="RefSeq" id="XP_028535273.1">
    <property type="nucleotide sequence ID" value="XM_028679573.1"/>
</dbReference>
<proteinExistence type="predicted"/>
<dbReference type="OrthoDB" id="369461at2759"/>
<dbReference type="EMBL" id="LN835309">
    <property type="protein sequence ID" value="CRH02753.1"/>
    <property type="molecule type" value="Genomic_DNA"/>
</dbReference>
<accession>A0A1J1HB75</accession>
<dbReference type="VEuPathDB" id="PlasmoDB:PRELSG_1448700"/>